<feature type="transmembrane region" description="Helical" evidence="2">
    <location>
        <begin position="33"/>
        <end position="53"/>
    </location>
</feature>
<evidence type="ECO:0000313" key="3">
    <source>
        <dbReference type="EMBL" id="QTC90820.1"/>
    </source>
</evidence>
<organism evidence="3 4">
    <name type="scientific">Brevundimonas goettingensis</name>
    <dbReference type="NCBI Taxonomy" id="2774190"/>
    <lineage>
        <taxon>Bacteria</taxon>
        <taxon>Pseudomonadati</taxon>
        <taxon>Pseudomonadota</taxon>
        <taxon>Alphaproteobacteria</taxon>
        <taxon>Caulobacterales</taxon>
        <taxon>Caulobacteraceae</taxon>
        <taxon>Brevundimonas</taxon>
    </lineage>
</organism>
<evidence type="ECO:0000313" key="4">
    <source>
        <dbReference type="Proteomes" id="UP000663918"/>
    </source>
</evidence>
<protein>
    <submittedName>
        <fullName evidence="3">Uncharacterized protein</fullName>
    </submittedName>
</protein>
<keyword evidence="4" id="KW-1185">Reference proteome</keyword>
<dbReference type="Proteomes" id="UP000663918">
    <property type="component" value="Chromosome"/>
</dbReference>
<evidence type="ECO:0000256" key="1">
    <source>
        <dbReference type="SAM" id="MobiDB-lite"/>
    </source>
</evidence>
<dbReference type="KEGG" id="bgoe:IFJ75_16530"/>
<reference evidence="3" key="1">
    <citation type="submission" date="2020-09" db="EMBL/GenBank/DDBJ databases">
        <title>Brevundimonas sp. LVF2 isolated from a puddle in Goettingen, Germany.</title>
        <authorList>
            <person name="Friedrich I."/>
            <person name="Klassen A."/>
            <person name="Hannes N."/>
            <person name="Schneider D."/>
            <person name="Hertel R."/>
            <person name="Daniel R."/>
        </authorList>
    </citation>
    <scope>NUCLEOTIDE SEQUENCE</scope>
    <source>
        <strain evidence="3">LVF2</strain>
    </source>
</reference>
<sequence length="122" mass="12361">MRFPEVVRNSDDTGHSPVWARSKRKRGPGAGPFIGFLVTLLALFGALTGVMAIKERSVAAGGAVIDGWISTGVQTAVRAVGKAPAAATVAADKAGDKAEKTGDALKAGAAETAQELKPAPAH</sequence>
<proteinExistence type="predicted"/>
<accession>A0A975GXR4</accession>
<keyword evidence="2" id="KW-1133">Transmembrane helix</keyword>
<evidence type="ECO:0000256" key="2">
    <source>
        <dbReference type="SAM" id="Phobius"/>
    </source>
</evidence>
<keyword evidence="2" id="KW-0472">Membrane</keyword>
<keyword evidence="2" id="KW-0812">Transmembrane</keyword>
<name>A0A975GXR4_9CAUL</name>
<dbReference type="RefSeq" id="WP_207869560.1">
    <property type="nucleotide sequence ID" value="NZ_CP062222.1"/>
</dbReference>
<dbReference type="EMBL" id="CP062222">
    <property type="protein sequence ID" value="QTC90820.1"/>
    <property type="molecule type" value="Genomic_DNA"/>
</dbReference>
<feature type="region of interest" description="Disordered" evidence="1">
    <location>
        <begin position="1"/>
        <end position="25"/>
    </location>
</feature>
<gene>
    <name evidence="3" type="ORF">IFJ75_16530</name>
</gene>
<dbReference type="AlphaFoldDB" id="A0A975GXR4"/>